<keyword evidence="3" id="KW-0804">Transcription</keyword>
<evidence type="ECO:0000313" key="6">
    <source>
        <dbReference type="EMBL" id="KAE9598282.1"/>
    </source>
</evidence>
<protein>
    <submittedName>
        <fullName evidence="6">Putative transcription factor MYB-HB-like family</fullName>
    </submittedName>
</protein>
<dbReference type="InterPro" id="IPR009057">
    <property type="entry name" value="Homeodomain-like_sf"/>
</dbReference>
<dbReference type="AlphaFoldDB" id="A0A6A4P8L4"/>
<comment type="caution">
    <text evidence="6">The sequence shown here is derived from an EMBL/GenBank/DDBJ whole genome shotgun (WGS) entry which is preliminary data.</text>
</comment>
<dbReference type="OrthoDB" id="1432744at2759"/>
<name>A0A6A4P8L4_LUPAL</name>
<sequence>MYQYSSLVETQWEHLPKVFGSEQLSYEPIKSPFNIVNNPLQTPSSFCSSSTINLVNFQPQQYDQINVPDWCFEFPKTTTSETYTPMMFSQQACGDNFTNNTKQDPPLSQLTSSLHSVAESFLSSSVDSHSSQKDSDFDSYAEKYSNFQPQNISFYEHLPQENDELLKDDGATDEKTIEISFKRNQLSSSTKTEKQHPQPHGVNCVTSSNSHPTCKRRIRWTNDLHESFMIIVNRLGGPEKAKPKAILEEMMKLDNLLSISHIKSHLQVKLYIY</sequence>
<dbReference type="NCBIfam" id="TIGR01557">
    <property type="entry name" value="myb_SHAQKYF"/>
    <property type="match status" value="1"/>
</dbReference>
<keyword evidence="7" id="KW-1185">Reference proteome</keyword>
<reference evidence="7" key="1">
    <citation type="journal article" date="2020" name="Nat. Commun.">
        <title>Genome sequence of the cluster root forming white lupin.</title>
        <authorList>
            <person name="Hufnagel B."/>
            <person name="Marques A."/>
            <person name="Soriano A."/>
            <person name="Marques L."/>
            <person name="Divol F."/>
            <person name="Doumas P."/>
            <person name="Sallet E."/>
            <person name="Mancinotti D."/>
            <person name="Carrere S."/>
            <person name="Marande W."/>
            <person name="Arribat S."/>
            <person name="Keller J."/>
            <person name="Huneau C."/>
            <person name="Blein T."/>
            <person name="Aime D."/>
            <person name="Laguerre M."/>
            <person name="Taylor J."/>
            <person name="Schubert V."/>
            <person name="Nelson M."/>
            <person name="Geu-Flores F."/>
            <person name="Crespi M."/>
            <person name="Gallardo-Guerrero K."/>
            <person name="Delaux P.-M."/>
            <person name="Salse J."/>
            <person name="Berges H."/>
            <person name="Guyot R."/>
            <person name="Gouzy J."/>
            <person name="Peret B."/>
        </authorList>
    </citation>
    <scope>NUCLEOTIDE SEQUENCE [LARGE SCALE GENOMIC DNA]</scope>
    <source>
        <strain evidence="7">cv. Amiga</strain>
    </source>
</reference>
<evidence type="ECO:0000256" key="2">
    <source>
        <dbReference type="ARBA" id="ARBA00023015"/>
    </source>
</evidence>
<dbReference type="GO" id="GO:0003677">
    <property type="term" value="F:DNA binding"/>
    <property type="evidence" value="ECO:0007669"/>
    <property type="project" value="InterPro"/>
</dbReference>
<dbReference type="Gene3D" id="1.10.10.60">
    <property type="entry name" value="Homeodomain-like"/>
    <property type="match status" value="1"/>
</dbReference>
<feature type="region of interest" description="Disordered" evidence="5">
    <location>
        <begin position="184"/>
        <end position="212"/>
    </location>
</feature>
<dbReference type="InterPro" id="IPR006447">
    <property type="entry name" value="Myb_dom_plants"/>
</dbReference>
<dbReference type="GO" id="GO:0003700">
    <property type="term" value="F:DNA-binding transcription factor activity"/>
    <property type="evidence" value="ECO:0007669"/>
    <property type="project" value="InterPro"/>
</dbReference>
<dbReference type="PANTHER" id="PTHR31314">
    <property type="entry name" value="MYB FAMILY TRANSCRIPTION FACTOR PHL7-LIKE"/>
    <property type="match status" value="1"/>
</dbReference>
<evidence type="ECO:0000256" key="4">
    <source>
        <dbReference type="ARBA" id="ARBA00023242"/>
    </source>
</evidence>
<proteinExistence type="predicted"/>
<keyword evidence="2" id="KW-0805">Transcription regulation</keyword>
<dbReference type="SUPFAM" id="SSF46689">
    <property type="entry name" value="Homeodomain-like"/>
    <property type="match status" value="1"/>
</dbReference>
<keyword evidence="4" id="KW-0539">Nucleus</keyword>
<evidence type="ECO:0000256" key="1">
    <source>
        <dbReference type="ARBA" id="ARBA00004123"/>
    </source>
</evidence>
<dbReference type="Proteomes" id="UP000447434">
    <property type="component" value="Chromosome 15"/>
</dbReference>
<dbReference type="InterPro" id="IPR046955">
    <property type="entry name" value="PHR1-like"/>
</dbReference>
<organism evidence="6 7">
    <name type="scientific">Lupinus albus</name>
    <name type="common">White lupine</name>
    <name type="synonym">Lupinus termis</name>
    <dbReference type="NCBI Taxonomy" id="3870"/>
    <lineage>
        <taxon>Eukaryota</taxon>
        <taxon>Viridiplantae</taxon>
        <taxon>Streptophyta</taxon>
        <taxon>Embryophyta</taxon>
        <taxon>Tracheophyta</taxon>
        <taxon>Spermatophyta</taxon>
        <taxon>Magnoliopsida</taxon>
        <taxon>eudicotyledons</taxon>
        <taxon>Gunneridae</taxon>
        <taxon>Pentapetalae</taxon>
        <taxon>rosids</taxon>
        <taxon>fabids</taxon>
        <taxon>Fabales</taxon>
        <taxon>Fabaceae</taxon>
        <taxon>Papilionoideae</taxon>
        <taxon>50 kb inversion clade</taxon>
        <taxon>genistoids sensu lato</taxon>
        <taxon>core genistoids</taxon>
        <taxon>Genisteae</taxon>
        <taxon>Lupinus</taxon>
    </lineage>
</organism>
<gene>
    <name evidence="6" type="ORF">Lalb_Chr15g0078931</name>
</gene>
<evidence type="ECO:0000313" key="7">
    <source>
        <dbReference type="Proteomes" id="UP000447434"/>
    </source>
</evidence>
<evidence type="ECO:0000256" key="5">
    <source>
        <dbReference type="SAM" id="MobiDB-lite"/>
    </source>
</evidence>
<dbReference type="GO" id="GO:0005634">
    <property type="term" value="C:nucleus"/>
    <property type="evidence" value="ECO:0007669"/>
    <property type="project" value="UniProtKB-SubCell"/>
</dbReference>
<evidence type="ECO:0000256" key="3">
    <source>
        <dbReference type="ARBA" id="ARBA00023163"/>
    </source>
</evidence>
<dbReference type="PANTHER" id="PTHR31314:SF48">
    <property type="entry name" value="MYB-LIKE DNA-BINDING DOMAIN, SHAQKYF CLASS PROTEIN"/>
    <property type="match status" value="1"/>
</dbReference>
<comment type="subcellular location">
    <subcellularLocation>
        <location evidence="1">Nucleus</location>
    </subcellularLocation>
</comment>
<dbReference type="EMBL" id="WOCE01000015">
    <property type="protein sequence ID" value="KAE9598282.1"/>
    <property type="molecule type" value="Genomic_DNA"/>
</dbReference>
<accession>A0A6A4P8L4</accession>